<dbReference type="Proteomes" id="UP000694549">
    <property type="component" value="Unplaced"/>
</dbReference>
<reference evidence="2" key="1">
    <citation type="submission" date="2025-08" db="UniProtKB">
        <authorList>
            <consortium name="Ensembl"/>
        </authorList>
    </citation>
    <scope>IDENTIFICATION</scope>
</reference>
<feature type="compositionally biased region" description="Basic and acidic residues" evidence="1">
    <location>
        <begin position="84"/>
        <end position="97"/>
    </location>
</feature>
<evidence type="ECO:0000313" key="3">
    <source>
        <dbReference type="Proteomes" id="UP000694549"/>
    </source>
</evidence>
<feature type="region of interest" description="Disordered" evidence="1">
    <location>
        <begin position="79"/>
        <end position="110"/>
    </location>
</feature>
<reference evidence="2" key="2">
    <citation type="submission" date="2025-09" db="UniProtKB">
        <authorList>
            <consortium name="Ensembl"/>
        </authorList>
    </citation>
    <scope>IDENTIFICATION</scope>
</reference>
<evidence type="ECO:0000256" key="1">
    <source>
        <dbReference type="SAM" id="MobiDB-lite"/>
    </source>
</evidence>
<protein>
    <submittedName>
        <fullName evidence="2">Uncharacterized protein</fullName>
    </submittedName>
</protein>
<dbReference type="Ensembl" id="ENSAZOT00000015704.1">
    <property type="protein sequence ID" value="ENSAZOP00000014619.1"/>
    <property type="gene ID" value="ENSAZOG00000009409.1"/>
</dbReference>
<sequence>MSLDPLCWEDLCTAPFCCLPALFVLLRNTDNETSSSTSTSDQSRHPFENVDQHLFTLPQGYGQFAFGIFDDGFEIPFGSNVQPEDNRDSENRREREHQSRHRYGARQPRARLAARRAAGRHEGVPTLEGIIQQLVNGIIAPTTIPNLGLGPCSHLSALYGPLFFQLLNQFENTGPPPADKEKIQALPTIQITQEHVGVYVSSRELLTKRSVCWVRAYLS</sequence>
<feature type="compositionally biased region" description="Basic residues" evidence="1">
    <location>
        <begin position="98"/>
        <end position="110"/>
    </location>
</feature>
<keyword evidence="3" id="KW-1185">Reference proteome</keyword>
<organism evidence="2 3">
    <name type="scientific">Anas zonorhyncha</name>
    <name type="common">Eastern spot-billed duck</name>
    <dbReference type="NCBI Taxonomy" id="75864"/>
    <lineage>
        <taxon>Eukaryota</taxon>
        <taxon>Metazoa</taxon>
        <taxon>Chordata</taxon>
        <taxon>Craniata</taxon>
        <taxon>Vertebrata</taxon>
        <taxon>Euteleostomi</taxon>
        <taxon>Archelosauria</taxon>
        <taxon>Archosauria</taxon>
        <taxon>Dinosauria</taxon>
        <taxon>Saurischia</taxon>
        <taxon>Theropoda</taxon>
        <taxon>Coelurosauria</taxon>
        <taxon>Aves</taxon>
        <taxon>Neognathae</taxon>
        <taxon>Galloanserae</taxon>
        <taxon>Anseriformes</taxon>
        <taxon>Anatidae</taxon>
        <taxon>Anatinae</taxon>
        <taxon>Anas</taxon>
    </lineage>
</organism>
<evidence type="ECO:0000313" key="2">
    <source>
        <dbReference type="Ensembl" id="ENSAZOP00000014619.1"/>
    </source>
</evidence>
<name>A0A8B9UU87_9AVES</name>
<accession>A0A8B9UU87</accession>
<dbReference type="AlphaFoldDB" id="A0A8B9UU87"/>
<proteinExistence type="predicted"/>